<dbReference type="Gene3D" id="3.10.129.10">
    <property type="entry name" value="Hotdog Thioesterase"/>
    <property type="match status" value="1"/>
</dbReference>
<proteinExistence type="predicted"/>
<dbReference type="Proteomes" id="UP000716004">
    <property type="component" value="Unassembled WGS sequence"/>
</dbReference>
<dbReference type="InterPro" id="IPR006683">
    <property type="entry name" value="Thioestr_dom"/>
</dbReference>
<accession>A0A8J8CDC0</accession>
<dbReference type="Proteomes" id="UP000750197">
    <property type="component" value="Unassembled WGS sequence"/>
</dbReference>
<evidence type="ECO:0000313" key="4">
    <source>
        <dbReference type="EMBL" id="MBX8643204.1"/>
    </source>
</evidence>
<dbReference type="SUPFAM" id="SSF54637">
    <property type="entry name" value="Thioesterase/thiol ester dehydrase-isomerase"/>
    <property type="match status" value="1"/>
</dbReference>
<evidence type="ECO:0000259" key="2">
    <source>
        <dbReference type="PROSITE" id="PS51770"/>
    </source>
</evidence>
<dbReference type="PANTHER" id="PTHR11049">
    <property type="entry name" value="ACYL COENZYME A THIOESTER HYDROLASE"/>
    <property type="match status" value="1"/>
</dbReference>
<protein>
    <submittedName>
        <fullName evidence="3">Acyl-CoA thioesterase</fullName>
    </submittedName>
</protein>
<organism evidence="3 5">
    <name type="scientific">Candidatus Sysuiplasma superficiale</name>
    <dbReference type="NCBI Taxonomy" id="2823368"/>
    <lineage>
        <taxon>Archaea</taxon>
        <taxon>Methanobacteriati</taxon>
        <taxon>Thermoplasmatota</taxon>
        <taxon>Thermoplasmata</taxon>
        <taxon>Candidatus Sysuiplasmatales</taxon>
        <taxon>Candidatus Sysuiplasmataceae</taxon>
        <taxon>Candidatus Sysuiplasma</taxon>
    </lineage>
</organism>
<dbReference type="AlphaFoldDB" id="A0A8J8CDC0"/>
<comment type="caution">
    <text evidence="3">The sequence shown here is derived from an EMBL/GenBank/DDBJ whole genome shotgun (WGS) entry which is preliminary data.</text>
</comment>
<evidence type="ECO:0000313" key="3">
    <source>
        <dbReference type="EMBL" id="MBX8630990.1"/>
    </source>
</evidence>
<dbReference type="PROSITE" id="PS51770">
    <property type="entry name" value="HOTDOG_ACOT"/>
    <property type="match status" value="1"/>
</dbReference>
<dbReference type="GO" id="GO:0006637">
    <property type="term" value="P:acyl-CoA metabolic process"/>
    <property type="evidence" value="ECO:0007669"/>
    <property type="project" value="TreeGrafter"/>
</dbReference>
<dbReference type="EMBL" id="JAHEAC010000001">
    <property type="protein sequence ID" value="MBX8643204.1"/>
    <property type="molecule type" value="Genomic_DNA"/>
</dbReference>
<dbReference type="CDD" id="cd03442">
    <property type="entry name" value="BFIT_BACH"/>
    <property type="match status" value="1"/>
</dbReference>
<reference evidence="3" key="1">
    <citation type="submission" date="2021-04" db="EMBL/GenBank/DDBJ databases">
        <title>Genomic insights into ecological role and evolution of a novel Thermoplasmata order Candidatus Sysuiplasmatales.</title>
        <authorList>
            <person name="Yuan Y."/>
        </authorList>
    </citation>
    <scope>NUCLEOTIDE SEQUENCE</scope>
    <source>
        <strain evidence="4">TUT19-bin139</strain>
        <strain evidence="3">YP2-bin.285</strain>
    </source>
</reference>
<feature type="domain" description="HotDog ACOT-type" evidence="2">
    <location>
        <begin position="7"/>
        <end position="119"/>
    </location>
</feature>
<name>A0A8J8CDC0_9ARCH</name>
<dbReference type="GO" id="GO:0005737">
    <property type="term" value="C:cytoplasm"/>
    <property type="evidence" value="ECO:0007669"/>
    <property type="project" value="TreeGrafter"/>
</dbReference>
<evidence type="ECO:0000256" key="1">
    <source>
        <dbReference type="ARBA" id="ARBA00022801"/>
    </source>
</evidence>
<gene>
    <name evidence="3" type="ORF">J9259_00470</name>
    <name evidence="4" type="ORF">KIY12_00500</name>
</gene>
<sequence length="160" mass="17659">MPEKKVSDSASHISRVMMPTDANIAGNVFGGTILKMVDEVSGLVALRHCNSNVVTASIEHMDFLYPVHVGDLLSLDAKLTYVGNSSMEVFVSVTAENLMTGERQHAGDSIVTLVSLDRDGHPKPAPRLILTTDEERRLYAEGEKRRNLRIERAKERKKTG</sequence>
<keyword evidence="1" id="KW-0378">Hydrolase</keyword>
<evidence type="ECO:0000313" key="5">
    <source>
        <dbReference type="Proteomes" id="UP000716004"/>
    </source>
</evidence>
<dbReference type="InterPro" id="IPR029069">
    <property type="entry name" value="HotDog_dom_sf"/>
</dbReference>
<dbReference type="EMBL" id="JAGVSJ010000001">
    <property type="protein sequence ID" value="MBX8630990.1"/>
    <property type="molecule type" value="Genomic_DNA"/>
</dbReference>
<dbReference type="InterPro" id="IPR040170">
    <property type="entry name" value="Cytosol_ACT"/>
</dbReference>
<dbReference type="GO" id="GO:0052816">
    <property type="term" value="F:long-chain fatty acyl-CoA hydrolase activity"/>
    <property type="evidence" value="ECO:0007669"/>
    <property type="project" value="TreeGrafter"/>
</dbReference>
<dbReference type="InterPro" id="IPR033120">
    <property type="entry name" value="HOTDOG_ACOT"/>
</dbReference>
<dbReference type="Pfam" id="PF03061">
    <property type="entry name" value="4HBT"/>
    <property type="match status" value="1"/>
</dbReference>